<evidence type="ECO:0000313" key="2">
    <source>
        <dbReference type="Proteomes" id="UP000292459"/>
    </source>
</evidence>
<accession>A0A4Q7E828</accession>
<name>A0A4Q7E828_9CYAN</name>
<keyword evidence="2" id="KW-1185">Reference proteome</keyword>
<comment type="caution">
    <text evidence="1">The sequence shown here is derived from an EMBL/GenBank/DDBJ whole genome shotgun (WGS) entry which is preliminary data.</text>
</comment>
<dbReference type="Proteomes" id="UP000292459">
    <property type="component" value="Unassembled WGS sequence"/>
</dbReference>
<sequence length="212" mass="24157">MLFDRMIEDSLGFIRRKLWSETDPNQGTKKQFQSTKSIAGEFGIIHLLEGRDTPRAIRTWMLTPKRQKMNSAHMVATSTPMDLHIYTDFLGPLPKNTTPSAMDERKLQESQRQRGLSVPTHRLQLLKASHFLNKDGFYTSEVLHWQDIDCYPPSGSNLPPKAANKIAMRFTDAFAFKCLELPQPMKIPAEEWTQIIDDTLSEVKAKLAAPSV</sequence>
<dbReference type="RefSeq" id="WP_039728340.1">
    <property type="nucleotide sequence ID" value="NZ_QVFV01000002.1"/>
</dbReference>
<dbReference type="EMBL" id="QVFV01000002">
    <property type="protein sequence ID" value="RZM78947.1"/>
    <property type="molecule type" value="Genomic_DNA"/>
</dbReference>
<proteinExistence type="predicted"/>
<protein>
    <submittedName>
        <fullName evidence="1">Uncharacterized protein</fullName>
    </submittedName>
</protein>
<evidence type="ECO:0000313" key="1">
    <source>
        <dbReference type="EMBL" id="RZM78947.1"/>
    </source>
</evidence>
<organism evidence="1 2">
    <name type="scientific">Leptolyngbya iicbica LK</name>
    <dbReference type="NCBI Taxonomy" id="2294035"/>
    <lineage>
        <taxon>Bacteria</taxon>
        <taxon>Bacillati</taxon>
        <taxon>Cyanobacteriota</taxon>
        <taxon>Cyanophyceae</taxon>
        <taxon>Leptolyngbyales</taxon>
        <taxon>Leptolyngbyaceae</taxon>
        <taxon>Leptolyngbya group</taxon>
        <taxon>Leptolyngbya</taxon>
        <taxon>Leptolyngbya iicbica</taxon>
    </lineage>
</organism>
<dbReference type="AlphaFoldDB" id="A0A4Q7E828"/>
<reference evidence="1 2" key="1">
    <citation type="submission" date="2018-11" db="EMBL/GenBank/DDBJ databases">
        <title>Whole genome sequencing of an environmental sample.</title>
        <authorList>
            <person name="Sarangi A.N."/>
            <person name="Singh D."/>
            <person name="Tripathy S."/>
        </authorList>
    </citation>
    <scope>NUCLEOTIDE SEQUENCE [LARGE SCALE GENOMIC DNA]</scope>
    <source>
        <strain evidence="1 2">Lakshadweep</strain>
    </source>
</reference>
<gene>
    <name evidence="1" type="ORF">DYY88_09215</name>
</gene>
<dbReference type="OrthoDB" id="572880at2"/>